<keyword evidence="3" id="KW-1185">Reference proteome</keyword>
<protein>
    <recommendedName>
        <fullName evidence="4">Pentacotripeptide-repeat region of PRORP domain-containing protein</fullName>
    </recommendedName>
</protein>
<dbReference type="Gene3D" id="1.25.40.10">
    <property type="entry name" value="Tetratricopeptide repeat domain"/>
    <property type="match status" value="2"/>
</dbReference>
<dbReference type="OrthoDB" id="1903086at2759"/>
<dbReference type="PROSITE" id="PS51375">
    <property type="entry name" value="PPR"/>
    <property type="match status" value="1"/>
</dbReference>
<dbReference type="Proteomes" id="UP000039324">
    <property type="component" value="Unassembled WGS sequence"/>
</dbReference>
<dbReference type="Pfam" id="PF01535">
    <property type="entry name" value="PPR"/>
    <property type="match status" value="1"/>
</dbReference>
<evidence type="ECO:0000313" key="2">
    <source>
        <dbReference type="EMBL" id="CEO98793.1"/>
    </source>
</evidence>
<evidence type="ECO:0008006" key="4">
    <source>
        <dbReference type="Google" id="ProtNLM"/>
    </source>
</evidence>
<feature type="repeat" description="PPR" evidence="1">
    <location>
        <begin position="326"/>
        <end position="356"/>
    </location>
</feature>
<proteinExistence type="predicted"/>
<evidence type="ECO:0000256" key="1">
    <source>
        <dbReference type="PROSITE-ProRule" id="PRU00708"/>
    </source>
</evidence>
<dbReference type="InterPro" id="IPR011990">
    <property type="entry name" value="TPR-like_helical_dom_sf"/>
</dbReference>
<dbReference type="EMBL" id="CDSF01000087">
    <property type="protein sequence ID" value="CEO98793.1"/>
    <property type="molecule type" value="Genomic_DNA"/>
</dbReference>
<dbReference type="NCBIfam" id="TIGR00756">
    <property type="entry name" value="PPR"/>
    <property type="match status" value="1"/>
</dbReference>
<dbReference type="GO" id="GO:0009451">
    <property type="term" value="P:RNA modification"/>
    <property type="evidence" value="ECO:0007669"/>
    <property type="project" value="InterPro"/>
</dbReference>
<reference evidence="2 3" key="1">
    <citation type="submission" date="2015-02" db="EMBL/GenBank/DDBJ databases">
        <authorList>
            <person name="Chooi Y.-H."/>
        </authorList>
    </citation>
    <scope>NUCLEOTIDE SEQUENCE [LARGE SCALE GENOMIC DNA]</scope>
    <source>
        <strain evidence="2">E3</strain>
    </source>
</reference>
<dbReference type="InterPro" id="IPR002885">
    <property type="entry name" value="PPR_rpt"/>
</dbReference>
<dbReference type="STRING" id="37360.A0A0G4ITY0"/>
<dbReference type="AlphaFoldDB" id="A0A0G4ITY0"/>
<gene>
    <name evidence="2" type="ORF">PBRA_006907</name>
</gene>
<name>A0A0G4ITY0_PLABS</name>
<evidence type="ECO:0000313" key="3">
    <source>
        <dbReference type="Proteomes" id="UP000039324"/>
    </source>
</evidence>
<dbReference type="InterPro" id="IPR046960">
    <property type="entry name" value="PPR_At4g14850-like_plant"/>
</dbReference>
<accession>A0A0G4ITY0</accession>
<organism evidence="2 3">
    <name type="scientific">Plasmodiophora brassicae</name>
    <name type="common">Clubroot disease agent</name>
    <dbReference type="NCBI Taxonomy" id="37360"/>
    <lineage>
        <taxon>Eukaryota</taxon>
        <taxon>Sar</taxon>
        <taxon>Rhizaria</taxon>
        <taxon>Endomyxa</taxon>
        <taxon>Phytomyxea</taxon>
        <taxon>Plasmodiophorida</taxon>
        <taxon>Plasmodiophoridae</taxon>
        <taxon>Plasmodiophora</taxon>
    </lineage>
</organism>
<sequence>MARLLVVASRPFHATARPSSMVDDFLRRPSIGLAARILLLRDVRPDDGWTVFCRVIDCRLGPRAPFFQRMMEFCKRALPSKAPDVMRAAVCNGIPVRRDETLFMTFLAACKLANPPAMKEAIDLYRQCGPRSRNVINNLAVMCRASKHPESVMFLLSDAIDNNVQVDAPLFSMFAAACAEEERLSLSAGDAAERLLGLVLSKGVAMPNIRAHDLASLMQVLLRQDRFDAAIKAFQLTNALDRPPSKQMCTVLVTELTRGECVPEAMAVADLIHGAFASLQKLHEYASGGHALSKNVGVINAFIAAYGRCCHPNEAYKVFRSVAMPDPSTYEAMITAFVRNGMADRADEVLDEFESTTGAVTREALGNIISAFAEADLVASAMRLFVELVERDLRAGTAELVCLVSACGRNRDLDTLHKLRQFAKQNGLLSGEPVASAFVSAYHQCHGSTPSRDAPAFVRDQEVP</sequence>
<dbReference type="GO" id="GO:0003723">
    <property type="term" value="F:RNA binding"/>
    <property type="evidence" value="ECO:0007669"/>
    <property type="project" value="InterPro"/>
</dbReference>
<dbReference type="PANTHER" id="PTHR47926">
    <property type="entry name" value="PENTATRICOPEPTIDE REPEAT-CONTAINING PROTEIN"/>
    <property type="match status" value="1"/>
</dbReference>